<dbReference type="InterPro" id="IPR032675">
    <property type="entry name" value="LRR_dom_sf"/>
</dbReference>
<evidence type="ECO:0000313" key="2">
    <source>
        <dbReference type="EMBL" id="CAL8146385.1"/>
    </source>
</evidence>
<feature type="domain" description="F-box" evidence="1">
    <location>
        <begin position="21"/>
        <end position="67"/>
    </location>
</feature>
<comment type="caution">
    <text evidence="2">The sequence shown here is derived from an EMBL/GenBank/DDBJ whole genome shotgun (WGS) entry which is preliminary data.</text>
</comment>
<dbReference type="PROSITE" id="PS50181">
    <property type="entry name" value="FBOX"/>
    <property type="match status" value="1"/>
</dbReference>
<proteinExistence type="predicted"/>
<protein>
    <recommendedName>
        <fullName evidence="1">F-box domain-containing protein</fullName>
    </recommendedName>
</protein>
<organism evidence="2 3">
    <name type="scientific">Orchesella dallaii</name>
    <dbReference type="NCBI Taxonomy" id="48710"/>
    <lineage>
        <taxon>Eukaryota</taxon>
        <taxon>Metazoa</taxon>
        <taxon>Ecdysozoa</taxon>
        <taxon>Arthropoda</taxon>
        <taxon>Hexapoda</taxon>
        <taxon>Collembola</taxon>
        <taxon>Entomobryomorpha</taxon>
        <taxon>Entomobryoidea</taxon>
        <taxon>Orchesellidae</taxon>
        <taxon>Orchesellinae</taxon>
        <taxon>Orchesella</taxon>
    </lineage>
</organism>
<dbReference type="InterPro" id="IPR001810">
    <property type="entry name" value="F-box_dom"/>
</dbReference>
<dbReference type="EMBL" id="CAXLJM020000164">
    <property type="protein sequence ID" value="CAL8146385.1"/>
    <property type="molecule type" value="Genomic_DNA"/>
</dbReference>
<dbReference type="Pfam" id="PF12937">
    <property type="entry name" value="F-box-like"/>
    <property type="match status" value="1"/>
</dbReference>
<keyword evidence="3" id="KW-1185">Reference proteome</keyword>
<dbReference type="Gene3D" id="1.20.1280.50">
    <property type="match status" value="1"/>
</dbReference>
<dbReference type="InterPro" id="IPR036047">
    <property type="entry name" value="F-box-like_dom_sf"/>
</dbReference>
<dbReference type="SUPFAM" id="SSF81383">
    <property type="entry name" value="F-box domain"/>
    <property type="match status" value="1"/>
</dbReference>
<reference evidence="2 3" key="1">
    <citation type="submission" date="2024-08" db="EMBL/GenBank/DDBJ databases">
        <authorList>
            <person name="Cucini C."/>
            <person name="Frati F."/>
        </authorList>
    </citation>
    <scope>NUCLEOTIDE SEQUENCE [LARGE SCALE GENOMIC DNA]</scope>
</reference>
<evidence type="ECO:0000259" key="1">
    <source>
        <dbReference type="PROSITE" id="PS50181"/>
    </source>
</evidence>
<evidence type="ECO:0000313" key="3">
    <source>
        <dbReference type="Proteomes" id="UP001642540"/>
    </source>
</evidence>
<sequence length="535" mass="61837">MKLKGILQNMPDFKSSRAEIQQFPYALPPEVWEKVFSNLSPNDFLAVINTCHEWRELLRPQRTATLLPLVLPILLNTIDLNLHDVLTWREVSHGAKFVVEEFWKSVFSSSQTHFDTLSKQCWSSVHEDPELRFEKAQNLLEKVTCCYTFQDYFGIQDFLSHVNPRSLNPAKSVMHTQLMSNYIGLTLAEPSPNNEMEAVELDFQKQTQLSLLNSQFGYNISALSINLTHYTIINCWAVHFVGLLEHVPNLKILRLSGYVAYSEDKRLLAKKFPKLNHLELLDIENYREDRKTKVSLTRQLISRYGPQLLSLICGENLLFHVDRKVPNSGLPNLHLLLFKNINCGALNLLSQMDWPLESLQLQVNEGEDHYVRLGNFFKAVNKFGPTLNHLQLAVHLDQLVGQVLLNQVNRMTMTVCPSVFKLTTEYSNICTSWWWTLVQAKFPNLVELEVHMDHASKWDMIFPKMAFEKMSKLERIFISCATPPRGFPHRQRITRRSIKQGKRVRIAATTVITVGRFAKNVTGLRERKKHNCLIV</sequence>
<dbReference type="Gene3D" id="3.80.10.10">
    <property type="entry name" value="Ribonuclease Inhibitor"/>
    <property type="match status" value="1"/>
</dbReference>
<gene>
    <name evidence="2" type="ORF">ODALV1_LOCUS30799</name>
</gene>
<name>A0ABP1S843_9HEXA</name>
<dbReference type="Proteomes" id="UP001642540">
    <property type="component" value="Unassembled WGS sequence"/>
</dbReference>
<dbReference type="SMART" id="SM00256">
    <property type="entry name" value="FBOX"/>
    <property type="match status" value="1"/>
</dbReference>
<dbReference type="SUPFAM" id="SSF52047">
    <property type="entry name" value="RNI-like"/>
    <property type="match status" value="1"/>
</dbReference>
<accession>A0ABP1S843</accession>
<dbReference type="CDD" id="cd09917">
    <property type="entry name" value="F-box_SF"/>
    <property type="match status" value="1"/>
</dbReference>